<gene>
    <name evidence="19" type="ORF">EI74_0606</name>
</gene>
<dbReference type="OrthoDB" id="9800855at2"/>
<evidence type="ECO:0000256" key="13">
    <source>
        <dbReference type="ARBA" id="ARBA00023268"/>
    </source>
</evidence>
<dbReference type="InterPro" id="IPR010663">
    <property type="entry name" value="Znf_FPG/IleRS"/>
</dbReference>
<keyword evidence="14" id="KW-0326">Glycosidase</keyword>
<dbReference type="InterPro" id="IPR035937">
    <property type="entry name" value="FPG_N"/>
</dbReference>
<evidence type="ECO:0000313" key="19">
    <source>
        <dbReference type="EMBL" id="TDO19802.1"/>
    </source>
</evidence>
<evidence type="ECO:0000256" key="15">
    <source>
        <dbReference type="ARBA" id="ARBA00044632"/>
    </source>
</evidence>
<dbReference type="FunFam" id="1.10.8.50:FF:000003">
    <property type="entry name" value="Formamidopyrimidine-DNA glycosylase"/>
    <property type="match status" value="1"/>
</dbReference>
<dbReference type="PANTHER" id="PTHR22993:SF9">
    <property type="entry name" value="FORMAMIDOPYRIMIDINE-DNA GLYCOSYLASE"/>
    <property type="match status" value="1"/>
</dbReference>
<evidence type="ECO:0000256" key="16">
    <source>
        <dbReference type="PROSITE-ProRule" id="PRU00391"/>
    </source>
</evidence>
<dbReference type="GO" id="GO:0034039">
    <property type="term" value="F:8-oxo-7,8-dihydroguanine DNA N-glycosylase activity"/>
    <property type="evidence" value="ECO:0007669"/>
    <property type="project" value="TreeGrafter"/>
</dbReference>
<evidence type="ECO:0000256" key="3">
    <source>
        <dbReference type="ARBA" id="ARBA00009409"/>
    </source>
</evidence>
<dbReference type="Pfam" id="PF01149">
    <property type="entry name" value="Fapy_DNA_glyco"/>
    <property type="match status" value="1"/>
</dbReference>
<dbReference type="GO" id="GO:0140078">
    <property type="term" value="F:class I DNA-(apurinic or apyrimidinic site) endonuclease activity"/>
    <property type="evidence" value="ECO:0007669"/>
    <property type="project" value="UniProtKB-EC"/>
</dbReference>
<dbReference type="AlphaFoldDB" id="A0A4R6ICU1"/>
<dbReference type="SMART" id="SM00898">
    <property type="entry name" value="Fapy_DNA_glyco"/>
    <property type="match status" value="1"/>
</dbReference>
<dbReference type="SUPFAM" id="SSF81624">
    <property type="entry name" value="N-terminal domain of MutM-like DNA repair proteins"/>
    <property type="match status" value="1"/>
</dbReference>
<dbReference type="InterPro" id="IPR012319">
    <property type="entry name" value="FPG_cat"/>
</dbReference>
<comment type="similarity">
    <text evidence="3">Belongs to the FPG family.</text>
</comment>
<dbReference type="EMBL" id="SNWN01000013">
    <property type="protein sequence ID" value="TDO19802.1"/>
    <property type="molecule type" value="Genomic_DNA"/>
</dbReference>
<comment type="cofactor">
    <cofactor evidence="2">
        <name>Zn(2+)</name>
        <dbReference type="ChEBI" id="CHEBI:29105"/>
    </cofactor>
</comment>
<evidence type="ECO:0000259" key="18">
    <source>
        <dbReference type="PROSITE" id="PS51068"/>
    </source>
</evidence>
<dbReference type="InterPro" id="IPR010979">
    <property type="entry name" value="Ribosomal_uS13-like_H2TH"/>
</dbReference>
<dbReference type="RefSeq" id="WP_094254813.1">
    <property type="nucleotide sequence ID" value="NZ_NNCE01000005.1"/>
</dbReference>
<feature type="domain" description="Formamidopyrimidine-DNA glycosylase catalytic" evidence="18">
    <location>
        <begin position="2"/>
        <end position="116"/>
    </location>
</feature>
<dbReference type="Proteomes" id="UP000295518">
    <property type="component" value="Unassembled WGS sequence"/>
</dbReference>
<evidence type="ECO:0000256" key="8">
    <source>
        <dbReference type="ARBA" id="ARBA00022801"/>
    </source>
</evidence>
<comment type="subunit">
    <text evidence="4">Monomer.</text>
</comment>
<comment type="catalytic activity">
    <reaction evidence="15">
        <text>2'-deoxyribonucleotide-(2'-deoxyribose 5'-phosphate)-2'-deoxyribonucleotide-DNA = a 3'-end 2'-deoxyribonucleotide-(2,3-dehydro-2,3-deoxyribose 5'-phosphate)-DNA + a 5'-end 5'-phospho-2'-deoxyribonucleoside-DNA + H(+)</text>
        <dbReference type="Rhea" id="RHEA:66592"/>
        <dbReference type="Rhea" id="RHEA-COMP:13180"/>
        <dbReference type="Rhea" id="RHEA-COMP:16897"/>
        <dbReference type="Rhea" id="RHEA-COMP:17067"/>
        <dbReference type="ChEBI" id="CHEBI:15378"/>
        <dbReference type="ChEBI" id="CHEBI:136412"/>
        <dbReference type="ChEBI" id="CHEBI:157695"/>
        <dbReference type="ChEBI" id="CHEBI:167181"/>
        <dbReference type="EC" id="4.2.99.18"/>
    </reaction>
</comment>
<dbReference type="SMART" id="SM01232">
    <property type="entry name" value="H2TH"/>
    <property type="match status" value="1"/>
</dbReference>
<evidence type="ECO:0000256" key="2">
    <source>
        <dbReference type="ARBA" id="ARBA00001947"/>
    </source>
</evidence>
<comment type="caution">
    <text evidence="19">The sequence shown here is derived from an EMBL/GenBank/DDBJ whole genome shotgun (WGS) entry which is preliminary data.</text>
</comment>
<proteinExistence type="inferred from homology"/>
<keyword evidence="6" id="KW-0227">DNA damage</keyword>
<keyword evidence="12 19" id="KW-0456">Lyase</keyword>
<evidence type="ECO:0000256" key="5">
    <source>
        <dbReference type="ARBA" id="ARBA00022723"/>
    </source>
</evidence>
<dbReference type="Pfam" id="PF06827">
    <property type="entry name" value="zf-FPG_IleRS"/>
    <property type="match status" value="1"/>
</dbReference>
<dbReference type="PROSITE" id="PS51066">
    <property type="entry name" value="ZF_FPG_2"/>
    <property type="match status" value="1"/>
</dbReference>
<dbReference type="PROSITE" id="PS51068">
    <property type="entry name" value="FPG_CAT"/>
    <property type="match status" value="1"/>
</dbReference>
<keyword evidence="13" id="KW-0511">Multifunctional enzyme</keyword>
<dbReference type="Gene3D" id="1.10.8.50">
    <property type="match status" value="1"/>
</dbReference>
<dbReference type="SUPFAM" id="SSF46946">
    <property type="entry name" value="S13-like H2TH domain"/>
    <property type="match status" value="1"/>
</dbReference>
<dbReference type="PANTHER" id="PTHR22993">
    <property type="entry name" value="FORMAMIDOPYRIMIDINE-DNA GLYCOSYLASE"/>
    <property type="match status" value="1"/>
</dbReference>
<keyword evidence="7 16" id="KW-0863">Zinc-finger</keyword>
<dbReference type="GO" id="GO:0003690">
    <property type="term" value="F:double-stranded DNA binding"/>
    <property type="evidence" value="ECO:0007669"/>
    <property type="project" value="UniProtKB-ARBA"/>
</dbReference>
<keyword evidence="9" id="KW-0862">Zinc</keyword>
<dbReference type="NCBIfam" id="NF002211">
    <property type="entry name" value="PRK01103.1"/>
    <property type="match status" value="1"/>
</dbReference>
<evidence type="ECO:0000256" key="10">
    <source>
        <dbReference type="ARBA" id="ARBA00023125"/>
    </source>
</evidence>
<evidence type="ECO:0000256" key="4">
    <source>
        <dbReference type="ARBA" id="ARBA00011245"/>
    </source>
</evidence>
<dbReference type="InterPro" id="IPR020629">
    <property type="entry name" value="FPG_Glyclase"/>
</dbReference>
<name>A0A4R6ICU1_9MOLU</name>
<evidence type="ECO:0000256" key="1">
    <source>
        <dbReference type="ARBA" id="ARBA00001668"/>
    </source>
</evidence>
<organism evidence="19 20">
    <name type="scientific">Mycoplasma testudineum</name>
    <dbReference type="NCBI Taxonomy" id="244584"/>
    <lineage>
        <taxon>Bacteria</taxon>
        <taxon>Bacillati</taxon>
        <taxon>Mycoplasmatota</taxon>
        <taxon>Mollicutes</taxon>
        <taxon>Mycoplasmataceae</taxon>
        <taxon>Mycoplasma</taxon>
    </lineage>
</organism>
<dbReference type="GO" id="GO:0006284">
    <property type="term" value="P:base-excision repair"/>
    <property type="evidence" value="ECO:0007669"/>
    <property type="project" value="InterPro"/>
</dbReference>
<evidence type="ECO:0000256" key="6">
    <source>
        <dbReference type="ARBA" id="ARBA00022763"/>
    </source>
</evidence>
<evidence type="ECO:0000313" key="20">
    <source>
        <dbReference type="Proteomes" id="UP000295518"/>
    </source>
</evidence>
<protein>
    <submittedName>
        <fullName evidence="19">DNA-(Apurinic or apyrimidinic site) lyase</fullName>
    </submittedName>
</protein>
<dbReference type="SUPFAM" id="SSF57716">
    <property type="entry name" value="Glucocorticoid receptor-like (DNA-binding domain)"/>
    <property type="match status" value="1"/>
</dbReference>
<reference evidence="19 20" key="1">
    <citation type="submission" date="2019-03" db="EMBL/GenBank/DDBJ databases">
        <title>Genomic Encyclopedia of Archaeal and Bacterial Type Strains, Phase II (KMG-II): from individual species to whole genera.</title>
        <authorList>
            <person name="Goeker M."/>
        </authorList>
    </citation>
    <scope>NUCLEOTIDE SEQUENCE [LARGE SCALE GENOMIC DNA]</scope>
    <source>
        <strain evidence="19 20">ATCC 700618</strain>
    </source>
</reference>
<keyword evidence="5" id="KW-0479">Metal-binding</keyword>
<dbReference type="InterPro" id="IPR015886">
    <property type="entry name" value="H2TH_FPG"/>
</dbReference>
<dbReference type="Pfam" id="PF06831">
    <property type="entry name" value="H2TH"/>
    <property type="match status" value="1"/>
</dbReference>
<keyword evidence="8" id="KW-0378">Hydrolase</keyword>
<comment type="catalytic activity">
    <reaction evidence="1">
        <text>Hydrolysis of DNA containing ring-opened 7-methylguanine residues, releasing 2,6-diamino-4-hydroxy-5-(N-methyl)formamidopyrimidine.</text>
        <dbReference type="EC" id="3.2.2.23"/>
    </reaction>
</comment>
<dbReference type="CDD" id="cd08966">
    <property type="entry name" value="EcFpg-like_N"/>
    <property type="match status" value="1"/>
</dbReference>
<dbReference type="InterPro" id="IPR000214">
    <property type="entry name" value="Znf_DNA_glyclase/AP_lyase"/>
</dbReference>
<dbReference type="Gene3D" id="3.20.190.10">
    <property type="entry name" value="MutM-like, N-terminal"/>
    <property type="match status" value="1"/>
</dbReference>
<evidence type="ECO:0000256" key="7">
    <source>
        <dbReference type="ARBA" id="ARBA00022771"/>
    </source>
</evidence>
<keyword evidence="20" id="KW-1185">Reference proteome</keyword>
<evidence type="ECO:0000256" key="14">
    <source>
        <dbReference type="ARBA" id="ARBA00023295"/>
    </source>
</evidence>
<evidence type="ECO:0000259" key="17">
    <source>
        <dbReference type="PROSITE" id="PS51066"/>
    </source>
</evidence>
<dbReference type="NCBIfam" id="TIGR00577">
    <property type="entry name" value="fpg"/>
    <property type="match status" value="1"/>
</dbReference>
<keyword evidence="10" id="KW-0238">DNA-binding</keyword>
<evidence type="ECO:0000256" key="9">
    <source>
        <dbReference type="ARBA" id="ARBA00022833"/>
    </source>
</evidence>
<feature type="domain" description="FPG-type" evidence="17">
    <location>
        <begin position="239"/>
        <end position="273"/>
    </location>
</feature>
<dbReference type="GO" id="GO:0008270">
    <property type="term" value="F:zinc ion binding"/>
    <property type="evidence" value="ECO:0007669"/>
    <property type="project" value="UniProtKB-KW"/>
</dbReference>
<keyword evidence="11" id="KW-0234">DNA repair</keyword>
<accession>A0A4R6ICU1</accession>
<dbReference type="GO" id="GO:0003684">
    <property type="term" value="F:damaged DNA binding"/>
    <property type="evidence" value="ECO:0007669"/>
    <property type="project" value="InterPro"/>
</dbReference>
<evidence type="ECO:0000256" key="11">
    <source>
        <dbReference type="ARBA" id="ARBA00023204"/>
    </source>
</evidence>
<sequence>MPELPEVRVNAKALNDTVKNKVVKSIKVWMPKLIKEISEQEFINSLIGKKITKVDNRAKFLVFHFSDSTIMLSHLRMSGQYFYYSAAPLFLETNVHIIWYFSDGSELHYKDPRQFGTFHIRTNDNYLKIKPLVNVAPIPANVDIDVLYSKMKKSSRAIKTFLLDQSNVAGLGNIYVNEALWDVKVHPSIEAKNISKLTLKKIIDSSTRILDKSTALGGSTIDTYASLNQKEGNYQNFLQVHGKDKHLCSRCGTEIEKYYVNGRSTYFCLNEQI</sequence>
<evidence type="ECO:0000256" key="12">
    <source>
        <dbReference type="ARBA" id="ARBA00023239"/>
    </source>
</evidence>